<evidence type="ECO:0000313" key="1">
    <source>
        <dbReference type="EMBL" id="TRZ18478.1"/>
    </source>
</evidence>
<keyword evidence="2" id="KW-1185">Reference proteome</keyword>
<proteinExistence type="predicted"/>
<accession>A0A8K1GHS9</accession>
<evidence type="ECO:0000313" key="2">
    <source>
        <dbReference type="Proteomes" id="UP000796761"/>
    </source>
</evidence>
<protein>
    <submittedName>
        <fullName evidence="1">Uncharacterized protein</fullName>
    </submittedName>
</protein>
<name>A0A8K1GHS9_9PASS</name>
<organism evidence="1 2">
    <name type="scientific">Zosterops borbonicus</name>
    <dbReference type="NCBI Taxonomy" id="364589"/>
    <lineage>
        <taxon>Eukaryota</taxon>
        <taxon>Metazoa</taxon>
        <taxon>Chordata</taxon>
        <taxon>Craniata</taxon>
        <taxon>Vertebrata</taxon>
        <taxon>Euteleostomi</taxon>
        <taxon>Archelosauria</taxon>
        <taxon>Archosauria</taxon>
        <taxon>Dinosauria</taxon>
        <taxon>Saurischia</taxon>
        <taxon>Theropoda</taxon>
        <taxon>Coelurosauria</taxon>
        <taxon>Aves</taxon>
        <taxon>Neognathae</taxon>
        <taxon>Neoaves</taxon>
        <taxon>Telluraves</taxon>
        <taxon>Australaves</taxon>
        <taxon>Passeriformes</taxon>
        <taxon>Sylvioidea</taxon>
        <taxon>Zosteropidae</taxon>
        <taxon>Zosterops</taxon>
    </lineage>
</organism>
<dbReference type="Proteomes" id="UP000796761">
    <property type="component" value="Unassembled WGS sequence"/>
</dbReference>
<gene>
    <name evidence="1" type="ORF">HGM15179_008628</name>
</gene>
<dbReference type="AlphaFoldDB" id="A0A8K1GHS9"/>
<dbReference type="EMBL" id="SWJQ01000222">
    <property type="protein sequence ID" value="TRZ18478.1"/>
    <property type="molecule type" value="Genomic_DNA"/>
</dbReference>
<comment type="caution">
    <text evidence="1">The sequence shown here is derived from an EMBL/GenBank/DDBJ whole genome shotgun (WGS) entry which is preliminary data.</text>
</comment>
<sequence length="129" mass="13892">MILASLHPHAIVAAQGGEQSTPTFAAGGTRPATGIRDSQILVNINIIEGEVASPQKAEEIIAKETFEAKLCTLLLFALLYPLSSTLLVLEGALKSSQSLLFSRLNNPKYLNLSAQERFSSPVIIFENLL</sequence>
<reference evidence="1" key="1">
    <citation type="submission" date="2019-04" db="EMBL/GenBank/DDBJ databases">
        <title>Genome assembly of Zosterops borbonicus 15179.</title>
        <authorList>
            <person name="Leroy T."/>
            <person name="Anselmetti Y."/>
            <person name="Tilak M.-K."/>
            <person name="Nabholz B."/>
        </authorList>
    </citation>
    <scope>NUCLEOTIDE SEQUENCE</scope>
    <source>
        <strain evidence="1">HGM_15179</strain>
        <tissue evidence="1">Muscle</tissue>
    </source>
</reference>